<feature type="compositionally biased region" description="Polar residues" evidence="1">
    <location>
        <begin position="124"/>
        <end position="144"/>
    </location>
</feature>
<accession>A0A9P4VUA9</accession>
<organism evidence="2 3">
    <name type="scientific">Patellaria atrata CBS 101060</name>
    <dbReference type="NCBI Taxonomy" id="1346257"/>
    <lineage>
        <taxon>Eukaryota</taxon>
        <taxon>Fungi</taxon>
        <taxon>Dikarya</taxon>
        <taxon>Ascomycota</taxon>
        <taxon>Pezizomycotina</taxon>
        <taxon>Dothideomycetes</taxon>
        <taxon>Dothideomycetes incertae sedis</taxon>
        <taxon>Patellariales</taxon>
        <taxon>Patellariaceae</taxon>
        <taxon>Patellaria</taxon>
    </lineage>
</organism>
<sequence length="183" mass="20649">MRRTLSKTEVHRMGLVSFYPSGCPWSATSTAQHAWRHGLWTQDQRVVPHTLPPPKWRESRQIECCSIDNCATARSIAHFSERILCSPVFLHLSHKKQPLLFCEFLLRSHSNLQCGRIREKKKSNSSYTPETTHQSQRNTQSRGTSLITAETSFNGLTIIKVDSDAGALTLELTACGVRTSQIV</sequence>
<comment type="caution">
    <text evidence="2">The sequence shown here is derived from an EMBL/GenBank/DDBJ whole genome shotgun (WGS) entry which is preliminary data.</text>
</comment>
<gene>
    <name evidence="2" type="ORF">M501DRAFT_407473</name>
</gene>
<dbReference type="Proteomes" id="UP000799429">
    <property type="component" value="Unassembled WGS sequence"/>
</dbReference>
<evidence type="ECO:0000313" key="2">
    <source>
        <dbReference type="EMBL" id="KAF2842325.1"/>
    </source>
</evidence>
<name>A0A9P4VUA9_9PEZI</name>
<protein>
    <submittedName>
        <fullName evidence="2">Uncharacterized protein</fullName>
    </submittedName>
</protein>
<dbReference type="EMBL" id="MU006090">
    <property type="protein sequence ID" value="KAF2842325.1"/>
    <property type="molecule type" value="Genomic_DNA"/>
</dbReference>
<keyword evidence="3" id="KW-1185">Reference proteome</keyword>
<reference evidence="2" key="1">
    <citation type="journal article" date="2020" name="Stud. Mycol.">
        <title>101 Dothideomycetes genomes: a test case for predicting lifestyles and emergence of pathogens.</title>
        <authorList>
            <person name="Haridas S."/>
            <person name="Albert R."/>
            <person name="Binder M."/>
            <person name="Bloem J."/>
            <person name="Labutti K."/>
            <person name="Salamov A."/>
            <person name="Andreopoulos B."/>
            <person name="Baker S."/>
            <person name="Barry K."/>
            <person name="Bills G."/>
            <person name="Bluhm B."/>
            <person name="Cannon C."/>
            <person name="Castanera R."/>
            <person name="Culley D."/>
            <person name="Daum C."/>
            <person name="Ezra D."/>
            <person name="Gonzalez J."/>
            <person name="Henrissat B."/>
            <person name="Kuo A."/>
            <person name="Liang C."/>
            <person name="Lipzen A."/>
            <person name="Lutzoni F."/>
            <person name="Magnuson J."/>
            <person name="Mondo S."/>
            <person name="Nolan M."/>
            <person name="Ohm R."/>
            <person name="Pangilinan J."/>
            <person name="Park H.-J."/>
            <person name="Ramirez L."/>
            <person name="Alfaro M."/>
            <person name="Sun H."/>
            <person name="Tritt A."/>
            <person name="Yoshinaga Y."/>
            <person name="Zwiers L.-H."/>
            <person name="Turgeon B."/>
            <person name="Goodwin S."/>
            <person name="Spatafora J."/>
            <person name="Crous P."/>
            <person name="Grigoriev I."/>
        </authorList>
    </citation>
    <scope>NUCLEOTIDE SEQUENCE</scope>
    <source>
        <strain evidence="2">CBS 101060</strain>
    </source>
</reference>
<dbReference type="AlphaFoldDB" id="A0A9P4VUA9"/>
<proteinExistence type="predicted"/>
<feature type="region of interest" description="Disordered" evidence="1">
    <location>
        <begin position="120"/>
        <end position="144"/>
    </location>
</feature>
<evidence type="ECO:0000313" key="3">
    <source>
        <dbReference type="Proteomes" id="UP000799429"/>
    </source>
</evidence>
<evidence type="ECO:0000256" key="1">
    <source>
        <dbReference type="SAM" id="MobiDB-lite"/>
    </source>
</evidence>